<name>A0A1Y6CQI6_9BACT</name>
<dbReference type="Proteomes" id="UP000192907">
    <property type="component" value="Unassembled WGS sequence"/>
</dbReference>
<proteinExistence type="predicted"/>
<evidence type="ECO:0000313" key="3">
    <source>
        <dbReference type="Proteomes" id="UP000192907"/>
    </source>
</evidence>
<keyword evidence="3" id="KW-1185">Reference proteome</keyword>
<gene>
    <name evidence="2" type="ORF">SAMN06296036_12424</name>
</gene>
<protein>
    <submittedName>
        <fullName evidence="2">Uncharacterized protein</fullName>
    </submittedName>
</protein>
<keyword evidence="1" id="KW-0472">Membrane</keyword>
<feature type="transmembrane region" description="Helical" evidence="1">
    <location>
        <begin position="178"/>
        <end position="197"/>
    </location>
</feature>
<feature type="transmembrane region" description="Helical" evidence="1">
    <location>
        <begin position="127"/>
        <end position="146"/>
    </location>
</feature>
<keyword evidence="1" id="KW-1133">Transmembrane helix</keyword>
<evidence type="ECO:0000313" key="2">
    <source>
        <dbReference type="EMBL" id="SMF68423.1"/>
    </source>
</evidence>
<dbReference type="RefSeq" id="WP_132323820.1">
    <property type="nucleotide sequence ID" value="NZ_FWZT01000024.1"/>
</dbReference>
<evidence type="ECO:0000256" key="1">
    <source>
        <dbReference type="SAM" id="Phobius"/>
    </source>
</evidence>
<feature type="transmembrane region" description="Helical" evidence="1">
    <location>
        <begin position="96"/>
        <end position="121"/>
    </location>
</feature>
<feature type="transmembrane region" description="Helical" evidence="1">
    <location>
        <begin position="65"/>
        <end position="84"/>
    </location>
</feature>
<keyword evidence="1" id="KW-0812">Transmembrane</keyword>
<organism evidence="2 3">
    <name type="scientific">Pseudobacteriovorax antillogorgiicola</name>
    <dbReference type="NCBI Taxonomy" id="1513793"/>
    <lineage>
        <taxon>Bacteria</taxon>
        <taxon>Pseudomonadati</taxon>
        <taxon>Bdellovibrionota</taxon>
        <taxon>Oligoflexia</taxon>
        <taxon>Oligoflexales</taxon>
        <taxon>Pseudobacteriovoracaceae</taxon>
        <taxon>Pseudobacteriovorax</taxon>
    </lineage>
</organism>
<accession>A0A1Y6CQI6</accession>
<dbReference type="EMBL" id="FWZT01000024">
    <property type="protein sequence ID" value="SMF68423.1"/>
    <property type="molecule type" value="Genomic_DNA"/>
</dbReference>
<sequence length="444" mass="51573">MVEITESQLTRAHDSHLTKQHLKTYGKEYVDFIIQEQSKYSKEHFLVVFFFALTTYYNYRFLGSLALVFNIPAVLFTLSLPYVFSHFADKSYWYKYLSILYLDIAVFYCCLVTVYFSIIYLRDKEMVLLNAPIQMALFMGSCVSLHPHFVTTIARNVLLTVTAAFMLADYSTDYLMRIAQQFNVGFFMGLFFSWTLANRRVNRFYIFSTSKKNREHTISQLRKMAFYHQAQEIEAGELLEETLPVGRGRCCSITVQIGGVLEDNHYWGKEFEAFLAKCRELILQGYTTKLTCSAFEVGSNYNSFTCCVDFPFHKENQLLSREENTLFLALKFQEAFHDFLDKIGDHQFECSMGICCGEVEGDFKGDAQKKYVVTGLPIARSAELTYRIEDIKLIHNSTPESHSFIFIDRDFWDGLSATNQTLFLKWGDIFYLDSDGLRDFRETA</sequence>
<reference evidence="3" key="1">
    <citation type="submission" date="2017-04" db="EMBL/GenBank/DDBJ databases">
        <authorList>
            <person name="Varghese N."/>
            <person name="Submissions S."/>
        </authorList>
    </citation>
    <scope>NUCLEOTIDE SEQUENCE [LARGE SCALE GENOMIC DNA]</scope>
    <source>
        <strain evidence="3">RKEM611</strain>
    </source>
</reference>
<dbReference type="AlphaFoldDB" id="A0A1Y6CQI6"/>